<dbReference type="RefSeq" id="WP_072905045.1">
    <property type="nucleotide sequence ID" value="NZ_FQZT01000001.1"/>
</dbReference>
<proteinExistence type="predicted"/>
<keyword evidence="1" id="KW-0472">Membrane</keyword>
<sequence length="66" mass="7122">MKTVLIGKKTSHGYHSFIKSLLQTLCVDVFPILLLLAILAGGMTFVAAKLSEPRSVEIVQLGAKHS</sequence>
<protein>
    <submittedName>
        <fullName evidence="2">Uncharacterized protein</fullName>
    </submittedName>
</protein>
<dbReference type="STRING" id="1122189.SAMN02745165_00377"/>
<organism evidence="2 3">
    <name type="scientific">Malonomonas rubra DSM 5091</name>
    <dbReference type="NCBI Taxonomy" id="1122189"/>
    <lineage>
        <taxon>Bacteria</taxon>
        <taxon>Pseudomonadati</taxon>
        <taxon>Thermodesulfobacteriota</taxon>
        <taxon>Desulfuromonadia</taxon>
        <taxon>Desulfuromonadales</taxon>
        <taxon>Geopsychrobacteraceae</taxon>
        <taxon>Malonomonas</taxon>
    </lineage>
</organism>
<name>A0A1M6C1W0_MALRU</name>
<keyword evidence="1" id="KW-1133">Transmembrane helix</keyword>
<accession>A0A1M6C1W0</accession>
<dbReference type="Proteomes" id="UP000184171">
    <property type="component" value="Unassembled WGS sequence"/>
</dbReference>
<evidence type="ECO:0000256" key="1">
    <source>
        <dbReference type="SAM" id="Phobius"/>
    </source>
</evidence>
<dbReference type="EMBL" id="FQZT01000001">
    <property type="protein sequence ID" value="SHI55016.1"/>
    <property type="molecule type" value="Genomic_DNA"/>
</dbReference>
<reference evidence="2 3" key="1">
    <citation type="submission" date="2016-11" db="EMBL/GenBank/DDBJ databases">
        <authorList>
            <person name="Jaros S."/>
            <person name="Januszkiewicz K."/>
            <person name="Wedrychowicz H."/>
        </authorList>
    </citation>
    <scope>NUCLEOTIDE SEQUENCE [LARGE SCALE GENOMIC DNA]</scope>
    <source>
        <strain evidence="2 3">DSM 5091</strain>
    </source>
</reference>
<evidence type="ECO:0000313" key="3">
    <source>
        <dbReference type="Proteomes" id="UP000184171"/>
    </source>
</evidence>
<gene>
    <name evidence="2" type="ORF">SAMN02745165_00377</name>
</gene>
<keyword evidence="1" id="KW-0812">Transmembrane</keyword>
<feature type="transmembrane region" description="Helical" evidence="1">
    <location>
        <begin position="21"/>
        <end position="47"/>
    </location>
</feature>
<evidence type="ECO:0000313" key="2">
    <source>
        <dbReference type="EMBL" id="SHI55016.1"/>
    </source>
</evidence>
<dbReference type="AlphaFoldDB" id="A0A1M6C1W0"/>
<keyword evidence="3" id="KW-1185">Reference proteome</keyword>